<dbReference type="AlphaFoldDB" id="A0A5C6FG34"/>
<dbReference type="RefSeq" id="WP_146457086.1">
    <property type="nucleotide sequence ID" value="NZ_SJPW01000002.1"/>
</dbReference>
<keyword evidence="4" id="KW-1185">Reference proteome</keyword>
<keyword evidence="2" id="KW-0694">RNA-binding</keyword>
<dbReference type="HAMAP" id="MF_00518">
    <property type="entry name" value="Deacylase_Dtd"/>
    <property type="match status" value="1"/>
</dbReference>
<dbReference type="InterPro" id="IPR003732">
    <property type="entry name" value="Daa-tRNA_deacyls_DTD"/>
</dbReference>
<dbReference type="EC" id="3.1.1.96" evidence="2"/>
<dbReference type="OrthoDB" id="9801395at2"/>
<dbReference type="GO" id="GO:0019478">
    <property type="term" value="P:D-amino acid catabolic process"/>
    <property type="evidence" value="ECO:0007669"/>
    <property type="project" value="UniProtKB-UniRule"/>
</dbReference>
<dbReference type="CDD" id="cd00563">
    <property type="entry name" value="Dtyr_deacylase"/>
    <property type="match status" value="1"/>
</dbReference>
<evidence type="ECO:0000256" key="1">
    <source>
        <dbReference type="ARBA" id="ARBA00009673"/>
    </source>
</evidence>
<evidence type="ECO:0000256" key="2">
    <source>
        <dbReference type="HAMAP-Rule" id="MF_00518"/>
    </source>
</evidence>
<dbReference type="GO" id="GO:0005737">
    <property type="term" value="C:cytoplasm"/>
    <property type="evidence" value="ECO:0007669"/>
    <property type="project" value="UniProtKB-SubCell"/>
</dbReference>
<dbReference type="Pfam" id="PF02580">
    <property type="entry name" value="Tyr_Deacylase"/>
    <property type="match status" value="1"/>
</dbReference>
<comment type="subunit">
    <text evidence="2">Homodimer.</text>
</comment>
<dbReference type="GO" id="GO:0000049">
    <property type="term" value="F:tRNA binding"/>
    <property type="evidence" value="ECO:0007669"/>
    <property type="project" value="UniProtKB-UniRule"/>
</dbReference>
<feature type="short sequence motif" description="Gly-cisPro motif, important for rejection of L-amino acids" evidence="2">
    <location>
        <begin position="137"/>
        <end position="138"/>
    </location>
</feature>
<dbReference type="GO" id="GO:0051500">
    <property type="term" value="F:D-tyrosyl-tRNA(Tyr) deacylase activity"/>
    <property type="evidence" value="ECO:0007669"/>
    <property type="project" value="TreeGrafter"/>
</dbReference>
<dbReference type="PANTHER" id="PTHR10472:SF5">
    <property type="entry name" value="D-AMINOACYL-TRNA DEACYLASE 1"/>
    <property type="match status" value="1"/>
</dbReference>
<comment type="catalytic activity">
    <reaction evidence="2">
        <text>a D-aminoacyl-tRNA + H2O = a tRNA + a D-alpha-amino acid + H(+)</text>
        <dbReference type="Rhea" id="RHEA:13953"/>
        <dbReference type="Rhea" id="RHEA-COMP:10123"/>
        <dbReference type="Rhea" id="RHEA-COMP:10124"/>
        <dbReference type="ChEBI" id="CHEBI:15377"/>
        <dbReference type="ChEBI" id="CHEBI:15378"/>
        <dbReference type="ChEBI" id="CHEBI:59871"/>
        <dbReference type="ChEBI" id="CHEBI:78442"/>
        <dbReference type="ChEBI" id="CHEBI:79333"/>
        <dbReference type="EC" id="3.1.1.96"/>
    </reaction>
</comment>
<dbReference type="SUPFAM" id="SSF69500">
    <property type="entry name" value="DTD-like"/>
    <property type="match status" value="1"/>
</dbReference>
<comment type="catalytic activity">
    <reaction evidence="2">
        <text>glycyl-tRNA(Ala) + H2O = tRNA(Ala) + glycine + H(+)</text>
        <dbReference type="Rhea" id="RHEA:53744"/>
        <dbReference type="Rhea" id="RHEA-COMP:9657"/>
        <dbReference type="Rhea" id="RHEA-COMP:13640"/>
        <dbReference type="ChEBI" id="CHEBI:15377"/>
        <dbReference type="ChEBI" id="CHEBI:15378"/>
        <dbReference type="ChEBI" id="CHEBI:57305"/>
        <dbReference type="ChEBI" id="CHEBI:78442"/>
        <dbReference type="ChEBI" id="CHEBI:78522"/>
    </reaction>
</comment>
<name>A0A5C6FG34_9BACT</name>
<reference evidence="3 4" key="1">
    <citation type="submission" date="2019-02" db="EMBL/GenBank/DDBJ databases">
        <title>Deep-cultivation of Planctomycetes and their phenomic and genomic characterization uncovers novel biology.</title>
        <authorList>
            <person name="Wiegand S."/>
            <person name="Jogler M."/>
            <person name="Boedeker C."/>
            <person name="Pinto D."/>
            <person name="Vollmers J."/>
            <person name="Rivas-Marin E."/>
            <person name="Kohn T."/>
            <person name="Peeters S.H."/>
            <person name="Heuer A."/>
            <person name="Rast P."/>
            <person name="Oberbeckmann S."/>
            <person name="Bunk B."/>
            <person name="Jeske O."/>
            <person name="Meyerdierks A."/>
            <person name="Storesund J.E."/>
            <person name="Kallscheuer N."/>
            <person name="Luecker S."/>
            <person name="Lage O.M."/>
            <person name="Pohl T."/>
            <person name="Merkel B.J."/>
            <person name="Hornburger P."/>
            <person name="Mueller R.-W."/>
            <person name="Bruemmer F."/>
            <person name="Labrenz M."/>
            <person name="Spormann A.M."/>
            <person name="Op Den Camp H."/>
            <person name="Overmann J."/>
            <person name="Amann R."/>
            <person name="Jetten M.S.M."/>
            <person name="Mascher T."/>
            <person name="Medema M.H."/>
            <person name="Devos D.P."/>
            <person name="Kaster A.-K."/>
            <person name="Ovreas L."/>
            <person name="Rohde M."/>
            <person name="Galperin M.Y."/>
            <person name="Jogler C."/>
        </authorList>
    </citation>
    <scope>NUCLEOTIDE SEQUENCE [LARGE SCALE GENOMIC DNA]</scope>
    <source>
        <strain evidence="3 4">Poly51</strain>
    </source>
</reference>
<keyword evidence="2" id="KW-0820">tRNA-binding</keyword>
<dbReference type="EMBL" id="SJPW01000002">
    <property type="protein sequence ID" value="TWU59460.1"/>
    <property type="molecule type" value="Genomic_DNA"/>
</dbReference>
<sequence>MRVVIQRVTQASVHVDGTVVGEVQGGLLVLVGIGQGDTQSEVRWLAEKTASLRIFSDGDGKMNLSIKDIGGSALVVSQFTLLADCQKGRRPAFTDAADPDIAKRLYQQFAEELAILGVPVERGVFAADMKVSLVNDGPVTIVIDRHPSAQVGASAPRGPA</sequence>
<comment type="subcellular location">
    <subcellularLocation>
        <location evidence="2">Cytoplasm</location>
    </subcellularLocation>
</comment>
<dbReference type="InterPro" id="IPR023509">
    <property type="entry name" value="DTD-like_sf"/>
</dbReference>
<keyword evidence="2 3" id="KW-0378">Hydrolase</keyword>
<comment type="domain">
    <text evidence="2">A Gly-cisPro motif from one monomer fits into the active site of the other monomer to allow specific chiral rejection of L-amino acids.</text>
</comment>
<accession>A0A5C6FG34</accession>
<dbReference type="PANTHER" id="PTHR10472">
    <property type="entry name" value="D-TYROSYL-TRNA TYR DEACYLASE"/>
    <property type="match status" value="1"/>
</dbReference>
<comment type="function">
    <text evidence="2">An aminoacyl-tRNA editing enzyme that deacylates mischarged D-aminoacyl-tRNAs. Also deacylates mischarged glycyl-tRNA(Ala), protecting cells against glycine mischarging by AlaRS. Acts via tRNA-based rather than protein-based catalysis; rejects L-amino acids rather than detecting D-amino acids in the active site. By recycling D-aminoacyl-tRNA to D-amino acids and free tRNA molecules, this enzyme counteracts the toxicity associated with the formation of D-aminoacyl-tRNA entities in vivo and helps enforce protein L-homochirality.</text>
</comment>
<dbReference type="FunFam" id="3.50.80.10:FF:000001">
    <property type="entry name" value="D-aminoacyl-tRNA deacylase"/>
    <property type="match status" value="1"/>
</dbReference>
<protein>
    <recommendedName>
        <fullName evidence="2">D-aminoacyl-tRNA deacylase</fullName>
        <shortName evidence="2">DTD</shortName>
        <ecNumber evidence="2">3.1.1.96</ecNumber>
    </recommendedName>
    <alternativeName>
        <fullName evidence="2">Gly-tRNA(Ala) deacylase</fullName>
        <ecNumber evidence="2">3.1.1.-</ecNumber>
    </alternativeName>
</protein>
<evidence type="ECO:0000313" key="4">
    <source>
        <dbReference type="Proteomes" id="UP000318288"/>
    </source>
</evidence>
<keyword evidence="2" id="KW-0963">Cytoplasm</keyword>
<proteinExistence type="inferred from homology"/>
<dbReference type="EC" id="3.1.1.-" evidence="2"/>
<evidence type="ECO:0000313" key="3">
    <source>
        <dbReference type="EMBL" id="TWU59460.1"/>
    </source>
</evidence>
<comment type="similarity">
    <text evidence="1 2">Belongs to the DTD family.</text>
</comment>
<dbReference type="NCBIfam" id="TIGR00256">
    <property type="entry name" value="D-aminoacyl-tRNA deacylase"/>
    <property type="match status" value="1"/>
</dbReference>
<organism evidence="3 4">
    <name type="scientific">Rubripirellula tenax</name>
    <dbReference type="NCBI Taxonomy" id="2528015"/>
    <lineage>
        <taxon>Bacteria</taxon>
        <taxon>Pseudomonadati</taxon>
        <taxon>Planctomycetota</taxon>
        <taxon>Planctomycetia</taxon>
        <taxon>Pirellulales</taxon>
        <taxon>Pirellulaceae</taxon>
        <taxon>Rubripirellula</taxon>
    </lineage>
</organism>
<dbReference type="GO" id="GO:0043908">
    <property type="term" value="F:Ser(Gly)-tRNA(Ala) hydrolase activity"/>
    <property type="evidence" value="ECO:0007669"/>
    <property type="project" value="UniProtKB-UniRule"/>
</dbReference>
<comment type="caution">
    <text evidence="3">The sequence shown here is derived from an EMBL/GenBank/DDBJ whole genome shotgun (WGS) entry which is preliminary data.</text>
</comment>
<dbReference type="Gene3D" id="3.50.80.10">
    <property type="entry name" value="D-tyrosyl-tRNA(Tyr) deacylase"/>
    <property type="match status" value="1"/>
</dbReference>
<dbReference type="GO" id="GO:0106026">
    <property type="term" value="F:Gly-tRNA(Ala) deacylase activity"/>
    <property type="evidence" value="ECO:0007669"/>
    <property type="project" value="UniProtKB-UniRule"/>
</dbReference>
<dbReference type="Proteomes" id="UP000318288">
    <property type="component" value="Unassembled WGS sequence"/>
</dbReference>
<gene>
    <name evidence="2 3" type="primary">dtd</name>
    <name evidence="3" type="ORF">Poly51_22480</name>
</gene>